<dbReference type="SUPFAM" id="SSF52374">
    <property type="entry name" value="Nucleotidylyl transferase"/>
    <property type="match status" value="1"/>
</dbReference>
<feature type="short sequence motif" description="'KMSKS' region" evidence="12">
    <location>
        <begin position="615"/>
        <end position="619"/>
    </location>
</feature>
<keyword evidence="5 12" id="KW-0547">Nucleotide-binding</keyword>
<name>A0A4R2Q1C4_9RHOB</name>
<comment type="function">
    <text evidence="12">Catalyzes the attachment of valine to tRNA(Val). As ValRS can inadvertently accommodate and process structurally similar amino acids such as threonine, to avoid such errors, it has a 'posttransfer' editing activity that hydrolyzes mischarged Thr-tRNA(Val) in a tRNA-dependent manner.</text>
</comment>
<evidence type="ECO:0000256" key="9">
    <source>
        <dbReference type="ARBA" id="ARBA00023146"/>
    </source>
</evidence>
<dbReference type="FunFam" id="3.40.50.620:FF:000032">
    <property type="entry name" value="Valine--tRNA ligase"/>
    <property type="match status" value="1"/>
</dbReference>
<dbReference type="CDD" id="cd07962">
    <property type="entry name" value="Anticodon_Ia_Val"/>
    <property type="match status" value="1"/>
</dbReference>
<evidence type="ECO:0000256" key="7">
    <source>
        <dbReference type="ARBA" id="ARBA00022917"/>
    </source>
</evidence>
<evidence type="ECO:0000256" key="4">
    <source>
        <dbReference type="ARBA" id="ARBA00022598"/>
    </source>
</evidence>
<evidence type="ECO:0000256" key="12">
    <source>
        <dbReference type="HAMAP-Rule" id="MF_02004"/>
    </source>
</evidence>
<dbReference type="CDD" id="cd00817">
    <property type="entry name" value="ValRS_core"/>
    <property type="match status" value="1"/>
</dbReference>
<dbReference type="InterPro" id="IPR001412">
    <property type="entry name" value="aa-tRNA-synth_I_CS"/>
</dbReference>
<keyword evidence="4 12" id="KW-0436">Ligase</keyword>
<dbReference type="SUPFAM" id="SSF47323">
    <property type="entry name" value="Anticodon-binding domain of a subclass of class I aminoacyl-tRNA synthetases"/>
    <property type="match status" value="1"/>
</dbReference>
<dbReference type="FunFam" id="3.90.740.10:FF:000003">
    <property type="entry name" value="Valine--tRNA ligase"/>
    <property type="match status" value="1"/>
</dbReference>
<dbReference type="NCBIfam" id="NF004349">
    <property type="entry name" value="PRK05729.1"/>
    <property type="match status" value="1"/>
</dbReference>
<dbReference type="Pfam" id="PF00133">
    <property type="entry name" value="tRNA-synt_1"/>
    <property type="match status" value="1"/>
</dbReference>
<dbReference type="PANTHER" id="PTHR11946">
    <property type="entry name" value="VALYL-TRNA SYNTHETASES"/>
    <property type="match status" value="1"/>
</dbReference>
<keyword evidence="7 12" id="KW-0648">Protein biosynthesis</keyword>
<feature type="domain" description="Methionyl/Valyl/Leucyl/Isoleucyl-tRNA synthetase anticodon-binding" evidence="14">
    <location>
        <begin position="700"/>
        <end position="842"/>
    </location>
</feature>
<feature type="coiled-coil region" evidence="12">
    <location>
        <begin position="901"/>
        <end position="928"/>
    </location>
</feature>
<evidence type="ECO:0000259" key="15">
    <source>
        <dbReference type="Pfam" id="PF10458"/>
    </source>
</evidence>
<proteinExistence type="inferred from homology"/>
<sequence length="971" mass="108878">MPMEKTFDAAEAEARLYEAWEKAGCFTAGANASRAETFCIMIPPPNVTGSLHMGHAFNNTLQDILVRWHRMRGFDTLWQPGQDHAGIATQMVVERELAKAGKPSRREMGREKFLETVWEWKQQSGGTIINQLKRLGASCDWSRNAFTMSGAPGAPAGEEGNFHDAVIKVFVDMYNKGYIYRGKRLVNWDPHFETAISDLEVEQVEVDGHMWRLRYPLEGGATYEHPVEWDEDGNPTAFETRDYLVVATTRPETMLGDTGVAVHPEDPRYKHLIGKTVRLPLCGRSIPIVADDYADPEKGTGAVKITPAHDFNDWEVGQRTGLRAINVMTTRAAMWLKDNPDFAEGCDPDLVAKAIERLDGTDRYEAREAIINEATDDGWLDGIDSDRHMVPHGDRSKVAIEPYLTDQWFVDTAKIVGPALDAVRDGRTKILPEQHEKVYFHWLENIEPWCISRQLWWGHQIPVWYGPSKEELDAYPAVYSGLPQSFCAPSFEAARELASQYYGEDVQIGEFPSTGPARSYAFGWNGPKLSIDLQRDPDVLDTWFSSGLWPIGTLGWPEQTDELNKYFPTDVLITGFDIIFFWVARMMMMQLAVVDQIPFHTVYVHALVRDEKGKKMSKSLGNVLDPLELIDEFGADAVRFTLTSMAAMGRDLKLSTQRIAGYRNFGTKLWNAARFAEMNGVFEGYAPDGTIPQPAETVNTWIIGETARVRQTVDDALAAYRFNDAANALYAFVWGKVCDWYVEFSKPLLMDGTPAQQAETRATMAWVIDQCLILLHPIMPYITEELWGTLGQRDKMLVHADWPTYGPELIDAQADREMNWVIGLIEEVRSARAQMHVPVGLQIPMLFTELDAAGRAAWDRNEALIQRLARIESLEAAETLPKGCVTIAVEGGSFGLPLAGIIDVAEEQARLEKTLAKLEKELGGLQGRLKNPKFVESAPEDVVEETRELAAAKGEEADKLRAALARLAELA</sequence>
<feature type="domain" description="Aminoacyl-tRNA synthetase class Ia" evidence="13">
    <location>
        <begin position="16"/>
        <end position="655"/>
    </location>
</feature>
<comment type="subcellular location">
    <subcellularLocation>
        <location evidence="1 12">Cytoplasm</location>
    </subcellularLocation>
</comment>
<evidence type="ECO:0000259" key="14">
    <source>
        <dbReference type="Pfam" id="PF08264"/>
    </source>
</evidence>
<comment type="domain">
    <text evidence="12">The C-terminal coiled-coil domain is crucial for aminoacylation activity.</text>
</comment>
<dbReference type="GO" id="GO:0006438">
    <property type="term" value="P:valyl-tRNA aminoacylation"/>
    <property type="evidence" value="ECO:0007669"/>
    <property type="project" value="UniProtKB-UniRule"/>
</dbReference>
<comment type="similarity">
    <text evidence="11 12">Belongs to the class-I aminoacyl-tRNA synthetase family. ValS type 1 subfamily.</text>
</comment>
<accession>A0A4R2Q1C4</accession>
<comment type="catalytic activity">
    <reaction evidence="10 12">
        <text>tRNA(Val) + L-valine + ATP = L-valyl-tRNA(Val) + AMP + diphosphate</text>
        <dbReference type="Rhea" id="RHEA:10704"/>
        <dbReference type="Rhea" id="RHEA-COMP:9672"/>
        <dbReference type="Rhea" id="RHEA-COMP:9708"/>
        <dbReference type="ChEBI" id="CHEBI:30616"/>
        <dbReference type="ChEBI" id="CHEBI:33019"/>
        <dbReference type="ChEBI" id="CHEBI:57762"/>
        <dbReference type="ChEBI" id="CHEBI:78442"/>
        <dbReference type="ChEBI" id="CHEBI:78537"/>
        <dbReference type="ChEBI" id="CHEBI:456215"/>
        <dbReference type="EC" id="6.1.1.9"/>
    </reaction>
</comment>
<evidence type="ECO:0000313" key="17">
    <source>
        <dbReference type="Proteomes" id="UP000294835"/>
    </source>
</evidence>
<gene>
    <name evidence="12" type="primary">valS</name>
    <name evidence="16" type="ORF">EV662_105125</name>
</gene>
<dbReference type="OrthoDB" id="9810365at2"/>
<dbReference type="GO" id="GO:0002161">
    <property type="term" value="F:aminoacyl-tRNA deacylase activity"/>
    <property type="evidence" value="ECO:0007669"/>
    <property type="project" value="InterPro"/>
</dbReference>
<evidence type="ECO:0000256" key="10">
    <source>
        <dbReference type="ARBA" id="ARBA00047552"/>
    </source>
</evidence>
<feature type="domain" description="Valyl-tRNA synthetase tRNA-binding arm" evidence="15">
    <location>
        <begin position="903"/>
        <end position="968"/>
    </location>
</feature>
<evidence type="ECO:0000256" key="11">
    <source>
        <dbReference type="ARBA" id="ARBA00060830"/>
    </source>
</evidence>
<dbReference type="EMBL" id="SLXP01000005">
    <property type="protein sequence ID" value="TCP41378.1"/>
    <property type="molecule type" value="Genomic_DNA"/>
</dbReference>
<evidence type="ECO:0000256" key="3">
    <source>
        <dbReference type="ARBA" id="ARBA00022490"/>
    </source>
</evidence>
<dbReference type="InterPro" id="IPR014729">
    <property type="entry name" value="Rossmann-like_a/b/a_fold"/>
</dbReference>
<reference evidence="16 17" key="1">
    <citation type="submission" date="2019-03" db="EMBL/GenBank/DDBJ databases">
        <title>Genomic Encyclopedia of Type Strains, Phase IV (KMG-IV): sequencing the most valuable type-strain genomes for metagenomic binning, comparative biology and taxonomic classification.</title>
        <authorList>
            <person name="Goeker M."/>
        </authorList>
    </citation>
    <scope>NUCLEOTIDE SEQUENCE [LARGE SCALE GENOMIC DNA]</scope>
    <source>
        <strain evidence="16 17">DSM 18063</strain>
    </source>
</reference>
<dbReference type="HAMAP" id="MF_02004">
    <property type="entry name" value="Val_tRNA_synth_type1"/>
    <property type="match status" value="1"/>
</dbReference>
<dbReference type="InterPro" id="IPR019499">
    <property type="entry name" value="Val-tRNA_synth_tRNA-bd"/>
</dbReference>
<dbReference type="SUPFAM" id="SSF46589">
    <property type="entry name" value="tRNA-binding arm"/>
    <property type="match status" value="1"/>
</dbReference>
<keyword evidence="9 12" id="KW-0030">Aminoacyl-tRNA synthetase</keyword>
<dbReference type="InterPro" id="IPR033705">
    <property type="entry name" value="Anticodon_Ia_Val"/>
</dbReference>
<evidence type="ECO:0000256" key="2">
    <source>
        <dbReference type="ARBA" id="ARBA00011245"/>
    </source>
</evidence>
<dbReference type="PANTHER" id="PTHR11946:SF93">
    <property type="entry name" value="VALINE--TRNA LIGASE, CHLOROPLASTIC_MITOCHONDRIAL 2"/>
    <property type="match status" value="1"/>
</dbReference>
<feature type="binding site" evidence="12">
    <location>
        <position position="618"/>
    </location>
    <ligand>
        <name>ATP</name>
        <dbReference type="ChEBI" id="CHEBI:30616"/>
    </ligand>
</feature>
<evidence type="ECO:0000313" key="16">
    <source>
        <dbReference type="EMBL" id="TCP41378.1"/>
    </source>
</evidence>
<dbReference type="SUPFAM" id="SSF50677">
    <property type="entry name" value="ValRS/IleRS/LeuRS editing domain"/>
    <property type="match status" value="1"/>
</dbReference>
<keyword evidence="17" id="KW-1185">Reference proteome</keyword>
<keyword evidence="8 12" id="KW-0175">Coiled coil</keyword>
<dbReference type="Pfam" id="PF08264">
    <property type="entry name" value="Anticodon_1"/>
    <property type="match status" value="1"/>
</dbReference>
<dbReference type="RefSeq" id="WP_132461947.1">
    <property type="nucleotide sequence ID" value="NZ_SLXP01000005.1"/>
</dbReference>
<dbReference type="InterPro" id="IPR002303">
    <property type="entry name" value="Valyl-tRNA_ligase"/>
</dbReference>
<dbReference type="InterPro" id="IPR002300">
    <property type="entry name" value="aa-tRNA-synth_Ia"/>
</dbReference>
<dbReference type="InterPro" id="IPR037118">
    <property type="entry name" value="Val-tRNA_synth_C_sf"/>
</dbReference>
<keyword evidence="3 12" id="KW-0963">Cytoplasm</keyword>
<dbReference type="GO" id="GO:0005829">
    <property type="term" value="C:cytosol"/>
    <property type="evidence" value="ECO:0007669"/>
    <property type="project" value="TreeGrafter"/>
</dbReference>
<organism evidence="16 17">
    <name type="scientific">Rhodovulum marinum</name>
    <dbReference type="NCBI Taxonomy" id="320662"/>
    <lineage>
        <taxon>Bacteria</taxon>
        <taxon>Pseudomonadati</taxon>
        <taxon>Pseudomonadota</taxon>
        <taxon>Alphaproteobacteria</taxon>
        <taxon>Rhodobacterales</taxon>
        <taxon>Paracoccaceae</taxon>
        <taxon>Rhodovulum</taxon>
    </lineage>
</organism>
<dbReference type="Proteomes" id="UP000294835">
    <property type="component" value="Unassembled WGS sequence"/>
</dbReference>
<dbReference type="PROSITE" id="PS00178">
    <property type="entry name" value="AA_TRNA_LIGASE_I"/>
    <property type="match status" value="1"/>
</dbReference>
<dbReference type="Gene3D" id="1.10.287.380">
    <property type="entry name" value="Valyl-tRNA synthetase, C-terminal domain"/>
    <property type="match status" value="1"/>
</dbReference>
<dbReference type="InterPro" id="IPR009080">
    <property type="entry name" value="tRNAsynth_Ia_anticodon-bd"/>
</dbReference>
<dbReference type="Gene3D" id="3.90.740.10">
    <property type="entry name" value="Valyl/Leucyl/Isoleucyl-tRNA synthetase, editing domain"/>
    <property type="match status" value="2"/>
</dbReference>
<evidence type="ECO:0000256" key="8">
    <source>
        <dbReference type="ARBA" id="ARBA00023054"/>
    </source>
</evidence>
<dbReference type="Gene3D" id="3.40.50.620">
    <property type="entry name" value="HUPs"/>
    <property type="match status" value="2"/>
</dbReference>
<evidence type="ECO:0000256" key="6">
    <source>
        <dbReference type="ARBA" id="ARBA00022840"/>
    </source>
</evidence>
<dbReference type="GO" id="GO:0005524">
    <property type="term" value="F:ATP binding"/>
    <property type="evidence" value="ECO:0007669"/>
    <property type="project" value="UniProtKB-UniRule"/>
</dbReference>
<dbReference type="NCBIfam" id="TIGR00422">
    <property type="entry name" value="valS"/>
    <property type="match status" value="1"/>
</dbReference>
<dbReference type="EC" id="6.1.1.9" evidence="12"/>
<dbReference type="InterPro" id="IPR010978">
    <property type="entry name" value="tRNA-bd_arm"/>
</dbReference>
<dbReference type="InterPro" id="IPR009008">
    <property type="entry name" value="Val/Leu/Ile-tRNA-synth_edit"/>
</dbReference>
<dbReference type="InterPro" id="IPR013155">
    <property type="entry name" value="M/V/L/I-tRNA-synth_anticd-bd"/>
</dbReference>
<protein>
    <recommendedName>
        <fullName evidence="12">Valine--tRNA ligase</fullName>
        <ecNumber evidence="12">6.1.1.9</ecNumber>
    </recommendedName>
    <alternativeName>
        <fullName evidence="12">Valyl-tRNA synthetase</fullName>
        <shortName evidence="12">ValRS</shortName>
    </alternativeName>
</protein>
<evidence type="ECO:0000256" key="1">
    <source>
        <dbReference type="ARBA" id="ARBA00004496"/>
    </source>
</evidence>
<dbReference type="PRINTS" id="PR00986">
    <property type="entry name" value="TRNASYNTHVAL"/>
</dbReference>
<evidence type="ECO:0000259" key="13">
    <source>
        <dbReference type="Pfam" id="PF00133"/>
    </source>
</evidence>
<dbReference type="Pfam" id="PF10458">
    <property type="entry name" value="Val_tRNA-synt_C"/>
    <property type="match status" value="1"/>
</dbReference>
<dbReference type="Gene3D" id="1.10.730.10">
    <property type="entry name" value="Isoleucyl-tRNA Synthetase, Domain 1"/>
    <property type="match status" value="1"/>
</dbReference>
<comment type="subunit">
    <text evidence="2 12">Monomer.</text>
</comment>
<evidence type="ECO:0000256" key="5">
    <source>
        <dbReference type="ARBA" id="ARBA00022741"/>
    </source>
</evidence>
<comment type="caution">
    <text evidence="16">The sequence shown here is derived from an EMBL/GenBank/DDBJ whole genome shotgun (WGS) entry which is preliminary data.</text>
</comment>
<feature type="short sequence motif" description="'HIGH' region" evidence="12">
    <location>
        <begin position="45"/>
        <end position="55"/>
    </location>
</feature>
<keyword evidence="6 12" id="KW-0067">ATP-binding</keyword>
<dbReference type="AlphaFoldDB" id="A0A4R2Q1C4"/>
<dbReference type="GO" id="GO:0004832">
    <property type="term" value="F:valine-tRNA ligase activity"/>
    <property type="evidence" value="ECO:0007669"/>
    <property type="project" value="UniProtKB-UniRule"/>
</dbReference>
<comment type="domain">
    <text evidence="12">ValRS has two distinct active sites: one for aminoacylation and one for editing. The misactivated threonine is translocated from the active site to the editing site.</text>
</comment>
<dbReference type="FunFam" id="1.10.287.380:FF:000001">
    <property type="entry name" value="Valine--tRNA ligase"/>
    <property type="match status" value="1"/>
</dbReference>